<dbReference type="Proteomes" id="UP000295604">
    <property type="component" value="Unassembled WGS sequence"/>
</dbReference>
<evidence type="ECO:0000313" key="3">
    <source>
        <dbReference type="Proteomes" id="UP000295604"/>
    </source>
</evidence>
<gene>
    <name evidence="2" type="ORF">C8034_v012194</name>
</gene>
<reference evidence="2 3" key="1">
    <citation type="submission" date="2018-11" db="EMBL/GenBank/DDBJ databases">
        <title>Genome sequence and assembly of Colletotrichum sidae.</title>
        <authorList>
            <person name="Gan P."/>
            <person name="Shirasu K."/>
        </authorList>
    </citation>
    <scope>NUCLEOTIDE SEQUENCE [LARGE SCALE GENOMIC DNA]</scope>
    <source>
        <strain evidence="2 3">CBS 518.97</strain>
    </source>
</reference>
<dbReference type="EMBL" id="QAPF01000083">
    <property type="protein sequence ID" value="TEA17601.1"/>
    <property type="molecule type" value="Genomic_DNA"/>
</dbReference>
<keyword evidence="3" id="KW-1185">Reference proteome</keyword>
<name>A0A4R8THG7_9PEZI</name>
<protein>
    <submittedName>
        <fullName evidence="2">Uncharacterized protein</fullName>
    </submittedName>
</protein>
<accession>A0A4R8THG7</accession>
<evidence type="ECO:0000313" key="2">
    <source>
        <dbReference type="EMBL" id="TEA17601.1"/>
    </source>
</evidence>
<evidence type="ECO:0000256" key="1">
    <source>
        <dbReference type="SAM" id="MobiDB-lite"/>
    </source>
</evidence>
<feature type="region of interest" description="Disordered" evidence="1">
    <location>
        <begin position="1"/>
        <end position="38"/>
    </location>
</feature>
<feature type="compositionally biased region" description="Basic and acidic residues" evidence="1">
    <location>
        <begin position="15"/>
        <end position="38"/>
    </location>
</feature>
<organism evidence="2 3">
    <name type="scientific">Colletotrichum sidae</name>
    <dbReference type="NCBI Taxonomy" id="1347389"/>
    <lineage>
        <taxon>Eukaryota</taxon>
        <taxon>Fungi</taxon>
        <taxon>Dikarya</taxon>
        <taxon>Ascomycota</taxon>
        <taxon>Pezizomycotina</taxon>
        <taxon>Sordariomycetes</taxon>
        <taxon>Hypocreomycetidae</taxon>
        <taxon>Glomerellales</taxon>
        <taxon>Glomerellaceae</taxon>
        <taxon>Colletotrichum</taxon>
        <taxon>Colletotrichum orbiculare species complex</taxon>
    </lineage>
</organism>
<proteinExistence type="predicted"/>
<dbReference type="AlphaFoldDB" id="A0A4R8THG7"/>
<comment type="caution">
    <text evidence="2">The sequence shown here is derived from an EMBL/GenBank/DDBJ whole genome shotgun (WGS) entry which is preliminary data.</text>
</comment>
<sequence>MGWRGEVCGSSQAERGNEARELGQLDRNRPGQRHRDGRSQPLVSFCFVFFLRPAVSSHLGHHIFFSSAFRLTPDYRRMLIIQIYLSHPRLSRHRYADGWYCSTSQVVIGLLGK</sequence>